<dbReference type="OrthoDB" id="9803586at2"/>
<dbReference type="AlphaFoldDB" id="A0A090MN27"/>
<evidence type="ECO:0000313" key="4">
    <source>
        <dbReference type="EMBL" id="CEG07682.1"/>
    </source>
</evidence>
<dbReference type="Gene3D" id="3.30.429.10">
    <property type="entry name" value="Macrophage Migration Inhibitory Factor"/>
    <property type="match status" value="2"/>
</dbReference>
<dbReference type="STRING" id="1035.BN961_01082"/>
<evidence type="ECO:0000313" key="5">
    <source>
        <dbReference type="Proteomes" id="UP000035762"/>
    </source>
</evidence>
<dbReference type="RefSeq" id="WP_048755863.1">
    <property type="nucleotide sequence ID" value="NZ_CCAZ020000001.1"/>
</dbReference>
<keyword evidence="2" id="KW-0413">Isomerase</keyword>
<dbReference type="InterPro" id="IPR004370">
    <property type="entry name" value="4-OT-like_dom"/>
</dbReference>
<dbReference type="PANTHER" id="PTHR35530">
    <property type="entry name" value="TAUTOMERASE-RELATED"/>
    <property type="match status" value="1"/>
</dbReference>
<dbReference type="SUPFAM" id="SSF55331">
    <property type="entry name" value="Tautomerase/MIF"/>
    <property type="match status" value="1"/>
</dbReference>
<organism evidence="4 5">
    <name type="scientific">Afipia felis</name>
    <name type="common">Cat scratch disease bacillus</name>
    <dbReference type="NCBI Taxonomy" id="1035"/>
    <lineage>
        <taxon>Bacteria</taxon>
        <taxon>Pseudomonadati</taxon>
        <taxon>Pseudomonadota</taxon>
        <taxon>Alphaproteobacteria</taxon>
        <taxon>Hyphomicrobiales</taxon>
        <taxon>Nitrobacteraceae</taxon>
        <taxon>Afipia</taxon>
    </lineage>
</organism>
<dbReference type="InterPro" id="IPR014347">
    <property type="entry name" value="Tautomerase/MIF_sf"/>
</dbReference>
<dbReference type="Pfam" id="PF01361">
    <property type="entry name" value="Tautomerase"/>
    <property type="match status" value="1"/>
</dbReference>
<reference evidence="4 5" key="1">
    <citation type="journal article" date="2014" name="Genome Announc.">
        <title>Genome Sequence of Afipia felis Strain 76713, Isolated in Hospital Water Using an Amoeba Co-Culture Procedure.</title>
        <authorList>
            <person name="Benamar S."/>
            <person name="La Scola B."/>
            <person name="Croce O."/>
        </authorList>
    </citation>
    <scope>NUCLEOTIDE SEQUENCE [LARGE SCALE GENOMIC DNA]</scope>
    <source>
        <strain evidence="4 5">76713</strain>
    </source>
</reference>
<evidence type="ECO:0000256" key="2">
    <source>
        <dbReference type="ARBA" id="ARBA00023235"/>
    </source>
</evidence>
<dbReference type="Proteomes" id="UP000035762">
    <property type="component" value="Unassembled WGS sequence"/>
</dbReference>
<gene>
    <name evidence="4" type="ORF">BN961_01082</name>
</gene>
<evidence type="ECO:0000256" key="1">
    <source>
        <dbReference type="ARBA" id="ARBA00006723"/>
    </source>
</evidence>
<accession>A0A090MN27</accession>
<sequence>MPLITVQYSSTNDVPPSKAEIAAAVSELSSKILQKDPKVTAIIVQTVEASDWFAGGRSLAEQKLASVWLDIHITDGTNTKDEKAEFVAATFKRFGELLGPLHTESYVHVHEVRADAYGFGGLTQERRYIAKKLWIPPYQLAV</sequence>
<protein>
    <submittedName>
        <fullName evidence="4">4-oxalocrotonate tautomerase family enzyme</fullName>
    </submittedName>
</protein>
<name>A0A090MN27_AFIFE</name>
<evidence type="ECO:0000259" key="3">
    <source>
        <dbReference type="Pfam" id="PF01361"/>
    </source>
</evidence>
<feature type="domain" description="4-oxalocrotonate tautomerase-like" evidence="3">
    <location>
        <begin position="2"/>
        <end position="60"/>
    </location>
</feature>
<keyword evidence="5" id="KW-1185">Reference proteome</keyword>
<dbReference type="GO" id="GO:0016853">
    <property type="term" value="F:isomerase activity"/>
    <property type="evidence" value="ECO:0007669"/>
    <property type="project" value="UniProtKB-KW"/>
</dbReference>
<proteinExistence type="inferred from homology"/>
<comment type="similarity">
    <text evidence="1">Belongs to the 4-oxalocrotonate tautomerase family.</text>
</comment>
<dbReference type="PANTHER" id="PTHR35530:SF1">
    <property type="entry name" value="2-HYDROXYMUCONATE TAUTOMERASE"/>
    <property type="match status" value="1"/>
</dbReference>
<comment type="caution">
    <text evidence="4">The sequence shown here is derived from an EMBL/GenBank/DDBJ whole genome shotgun (WGS) entry which is preliminary data.</text>
</comment>
<dbReference type="EMBL" id="CCAZ020000001">
    <property type="protein sequence ID" value="CEG07682.1"/>
    <property type="molecule type" value="Genomic_DNA"/>
</dbReference>